<dbReference type="RefSeq" id="WP_341627093.1">
    <property type="nucleotide sequence ID" value="NZ_JBAKBA010000007.1"/>
</dbReference>
<organism evidence="1 2">
    <name type="scientific">Psychromonas arctica</name>
    <dbReference type="NCBI Taxonomy" id="168275"/>
    <lineage>
        <taxon>Bacteria</taxon>
        <taxon>Pseudomonadati</taxon>
        <taxon>Pseudomonadota</taxon>
        <taxon>Gammaproteobacteria</taxon>
        <taxon>Alteromonadales</taxon>
        <taxon>Psychromonadaceae</taxon>
        <taxon>Psychromonas</taxon>
    </lineage>
</organism>
<dbReference type="Proteomes" id="UP001366060">
    <property type="component" value="Unassembled WGS sequence"/>
</dbReference>
<comment type="caution">
    <text evidence="1">The sequence shown here is derived from an EMBL/GenBank/DDBJ whole genome shotgun (WGS) entry which is preliminary data.</text>
</comment>
<evidence type="ECO:0000313" key="1">
    <source>
        <dbReference type="EMBL" id="MEL0658436.1"/>
    </source>
</evidence>
<keyword evidence="2" id="KW-1185">Reference proteome</keyword>
<protein>
    <submittedName>
        <fullName evidence="1">PilZ domain-containing protein</fullName>
    </submittedName>
</protein>
<name>A0ABU9H9F3_9GAMM</name>
<sequence>MNNNEYFLVKHVLSINLKSIDQNDLPLNQLAFEEEIPGPFRMASDLAKADASILAPLKLNSDNTQALWNYLQAQNQKINTLLSYVLTQQDDEKSRYQTIKFSAGSIIIKSSNTLKVDDNVRLKIFLPEESSAIYCYASVSEINDTECTCTYSFIREQDRELLIRASLHVQSQQLKNRAKQRELNT</sequence>
<reference evidence="1 2" key="1">
    <citation type="submission" date="2024-02" db="EMBL/GenBank/DDBJ databases">
        <title>Bacteria isolated from the canopy kelp, Nereocystis luetkeana.</title>
        <authorList>
            <person name="Pfister C.A."/>
            <person name="Younker I.T."/>
            <person name="Light S.H."/>
        </authorList>
    </citation>
    <scope>NUCLEOTIDE SEQUENCE [LARGE SCALE GENOMIC DNA]</scope>
    <source>
        <strain evidence="1 2">TI.2.07</strain>
    </source>
</reference>
<evidence type="ECO:0000313" key="2">
    <source>
        <dbReference type="Proteomes" id="UP001366060"/>
    </source>
</evidence>
<accession>A0ABU9H9F3</accession>
<proteinExistence type="predicted"/>
<dbReference type="EMBL" id="JBAKBA010000007">
    <property type="protein sequence ID" value="MEL0658436.1"/>
    <property type="molecule type" value="Genomic_DNA"/>
</dbReference>
<gene>
    <name evidence="1" type="ORF">V6255_04705</name>
</gene>